<dbReference type="VEuPathDB" id="AmoebaDB:NF0008730"/>
<dbReference type="Proteomes" id="UP000444721">
    <property type="component" value="Unassembled WGS sequence"/>
</dbReference>
<feature type="compositionally biased region" description="Acidic residues" evidence="2">
    <location>
        <begin position="389"/>
        <end position="400"/>
    </location>
</feature>
<dbReference type="VEuPathDB" id="AmoebaDB:NfTy_033520"/>
<accession>A0A6A5BWQ2</accession>
<dbReference type="Pfam" id="PF00989">
    <property type="entry name" value="PAS"/>
    <property type="match status" value="1"/>
</dbReference>
<dbReference type="OMA" id="MIGKPRN"/>
<dbReference type="InterPro" id="IPR000014">
    <property type="entry name" value="PAS"/>
</dbReference>
<feature type="domain" description="PH" evidence="3">
    <location>
        <begin position="16"/>
        <end position="159"/>
    </location>
</feature>
<evidence type="ECO:0000313" key="5">
    <source>
        <dbReference type="EMBL" id="KAF0978901.1"/>
    </source>
</evidence>
<dbReference type="SUPFAM" id="SSF55785">
    <property type="entry name" value="PYP-like sensor domain (PAS domain)"/>
    <property type="match status" value="1"/>
</dbReference>
<dbReference type="EMBL" id="VFQX01000028">
    <property type="protein sequence ID" value="KAF0978901.1"/>
    <property type="molecule type" value="Genomic_DNA"/>
</dbReference>
<protein>
    <recommendedName>
        <fullName evidence="7">PH domain-containing protein</fullName>
    </recommendedName>
</protein>
<dbReference type="PROSITE" id="PS50003">
    <property type="entry name" value="PH_DOMAIN"/>
    <property type="match status" value="1"/>
</dbReference>
<dbReference type="GO" id="GO:0006355">
    <property type="term" value="P:regulation of DNA-templated transcription"/>
    <property type="evidence" value="ECO:0007669"/>
    <property type="project" value="InterPro"/>
</dbReference>
<evidence type="ECO:0000313" key="6">
    <source>
        <dbReference type="Proteomes" id="UP000444721"/>
    </source>
</evidence>
<comment type="caution">
    <text evidence="5">The sequence shown here is derived from an EMBL/GenBank/DDBJ whole genome shotgun (WGS) entry which is preliminary data.</text>
</comment>
<evidence type="ECO:0000256" key="2">
    <source>
        <dbReference type="SAM" id="MobiDB-lite"/>
    </source>
</evidence>
<dbReference type="PANTHER" id="PTHR31600">
    <property type="entry name" value="TINY MACROCYSTS PROTEIN B-RELATED"/>
    <property type="match status" value="1"/>
</dbReference>
<dbReference type="InterPro" id="IPR035965">
    <property type="entry name" value="PAS-like_dom_sf"/>
</dbReference>
<reference evidence="5 6" key="1">
    <citation type="journal article" date="2019" name="Sci. Rep.">
        <title>Nanopore sequencing improves the draft genome of the human pathogenic amoeba Naegleria fowleri.</title>
        <authorList>
            <person name="Liechti N."/>
            <person name="Schurch N."/>
            <person name="Bruggmann R."/>
            <person name="Wittwer M."/>
        </authorList>
    </citation>
    <scope>NUCLEOTIDE SEQUENCE [LARGE SCALE GENOMIC DNA]</scope>
    <source>
        <strain evidence="5 6">ATCC 30894</strain>
    </source>
</reference>
<dbReference type="GeneID" id="68109189"/>
<dbReference type="InterPro" id="IPR052994">
    <property type="entry name" value="Tiny_macrocysts_regulators"/>
</dbReference>
<feature type="domain" description="PAS" evidence="4">
    <location>
        <begin position="206"/>
        <end position="259"/>
    </location>
</feature>
<organism evidence="5 6">
    <name type="scientific">Naegleria fowleri</name>
    <name type="common">Brain eating amoeba</name>
    <dbReference type="NCBI Taxonomy" id="5763"/>
    <lineage>
        <taxon>Eukaryota</taxon>
        <taxon>Discoba</taxon>
        <taxon>Heterolobosea</taxon>
        <taxon>Tetramitia</taxon>
        <taxon>Eutetramitia</taxon>
        <taxon>Vahlkampfiidae</taxon>
        <taxon>Naegleria</taxon>
    </lineage>
</organism>
<sequence length="638" mass="73468">MHPRSHQNHHQDENQIMIASGELIMRQDGLFGRWKKFFFTLSKDGVLIKFKSSNFHTPLQRYLMVYSSSSLQLERKMDNKKDASSSVITEQGQGGSVVLALDSTVVPSLPQPALHICGKENSLLLFVENSLGERETLLVVAPSDEQYVMWIRGFEIVYEHVKYELSKSHYQMPDFSTSSITSSSSLSIQSLLEHIPKSINFELFQKGLKISKLVEMMTDPTIIANEKGIILGVNNSAEVLFEWEHTELIGESVKVLMPSMFASHHDEYMAEYVKHRVKRMIGKPRNVVGKTKSGRVFAVEISLGEIDHNHHDEDFSEMAFMAVFRLVNPNVVWSDSLPTADTITQSNAEVVQQDEKDFNEILLASSGENKAKELIYNTVRGGHSQTNSPEDEDSEDSECSSDDNVIVEHLFVISGNVLENNFQSTAILQQLSEHKHKIGSRVEKFKHHLERSYEKEAKLLRTKVLLLSKQLEILEQENEKLFMQQESEREHIELLEREMTILFPSTHIFFLEMLTENSYRDAILNWSDRKDTCLYNQVRCCLRICEFKERFSTLSPRTTSEQGLKEMETQARLLFDEYFSLNAKYHVVIPKDIVQIISLRLETPTSHMFHIALHSIMSDLIQHYWRDLSQNEILGKLF</sequence>
<dbReference type="SUPFAM" id="SSF48097">
    <property type="entry name" value="Regulator of G-protein signaling, RGS"/>
    <property type="match status" value="1"/>
</dbReference>
<dbReference type="InterPro" id="IPR013767">
    <property type="entry name" value="PAS_fold"/>
</dbReference>
<dbReference type="InterPro" id="IPR001849">
    <property type="entry name" value="PH_domain"/>
</dbReference>
<dbReference type="OrthoDB" id="297598at2759"/>
<dbReference type="Gene3D" id="3.30.450.20">
    <property type="entry name" value="PAS domain"/>
    <property type="match status" value="1"/>
</dbReference>
<dbReference type="PROSITE" id="PS50112">
    <property type="entry name" value="PAS"/>
    <property type="match status" value="1"/>
</dbReference>
<evidence type="ECO:0000259" key="3">
    <source>
        <dbReference type="PROSITE" id="PS50003"/>
    </source>
</evidence>
<name>A0A6A5BWQ2_NAEFO</name>
<dbReference type="AlphaFoldDB" id="A0A6A5BWQ2"/>
<dbReference type="InterPro" id="IPR044926">
    <property type="entry name" value="RGS_subdomain_2"/>
</dbReference>
<dbReference type="RefSeq" id="XP_044563614.1">
    <property type="nucleotide sequence ID" value="XM_044705114.1"/>
</dbReference>
<dbReference type="SUPFAM" id="SSF50729">
    <property type="entry name" value="PH domain-like"/>
    <property type="match status" value="1"/>
</dbReference>
<keyword evidence="1" id="KW-0175">Coiled coil</keyword>
<feature type="region of interest" description="Disordered" evidence="2">
    <location>
        <begin position="379"/>
        <end position="400"/>
    </location>
</feature>
<dbReference type="NCBIfam" id="TIGR00229">
    <property type="entry name" value="sensory_box"/>
    <property type="match status" value="1"/>
</dbReference>
<dbReference type="PANTHER" id="PTHR31600:SF2">
    <property type="entry name" value="GAMETE ENRICHED GENE 10 PROTEIN-RELATED"/>
    <property type="match status" value="1"/>
</dbReference>
<evidence type="ECO:0000259" key="4">
    <source>
        <dbReference type="PROSITE" id="PS50112"/>
    </source>
</evidence>
<dbReference type="Gene3D" id="1.10.167.10">
    <property type="entry name" value="Regulator of G-protein Signalling 4, domain 2"/>
    <property type="match status" value="1"/>
</dbReference>
<dbReference type="CDD" id="cd00130">
    <property type="entry name" value="PAS"/>
    <property type="match status" value="1"/>
</dbReference>
<evidence type="ECO:0008006" key="7">
    <source>
        <dbReference type="Google" id="ProtNLM"/>
    </source>
</evidence>
<dbReference type="InterPro" id="IPR036305">
    <property type="entry name" value="RGS_sf"/>
</dbReference>
<feature type="coiled-coil region" evidence="1">
    <location>
        <begin position="457"/>
        <end position="491"/>
    </location>
</feature>
<keyword evidence="6" id="KW-1185">Reference proteome</keyword>
<evidence type="ECO:0000256" key="1">
    <source>
        <dbReference type="SAM" id="Coils"/>
    </source>
</evidence>
<dbReference type="VEuPathDB" id="AmoebaDB:FDP41_001971"/>
<gene>
    <name evidence="5" type="ORF">FDP41_001971</name>
</gene>
<proteinExistence type="predicted"/>